<feature type="compositionally biased region" description="Gly residues" evidence="1">
    <location>
        <begin position="46"/>
        <end position="61"/>
    </location>
</feature>
<feature type="compositionally biased region" description="Basic and acidic residues" evidence="1">
    <location>
        <begin position="23"/>
        <end position="38"/>
    </location>
</feature>
<protein>
    <submittedName>
        <fullName evidence="2">Uncharacterized protein</fullName>
    </submittedName>
</protein>
<evidence type="ECO:0000256" key="1">
    <source>
        <dbReference type="SAM" id="MobiDB-lite"/>
    </source>
</evidence>
<dbReference type="EMBL" id="LAZR01000620">
    <property type="protein sequence ID" value="KKN62550.1"/>
    <property type="molecule type" value="Genomic_DNA"/>
</dbReference>
<comment type="caution">
    <text evidence="2">The sequence shown here is derived from an EMBL/GenBank/DDBJ whole genome shotgun (WGS) entry which is preliminary data.</text>
</comment>
<sequence>MWRNGLTTTDRSRRSWKGQFEPRQARRRTDCADDRRAPDSATGEPASGGHGGSGSGIGGWGWRRTRRKGVCVAKDARWLTGLRIGRIFEASRIRPATDGWHSGAGLELPLRGEAYGWPNTRIKPCWTSTGAKEEVRSIRTRSWTEGSIKRAVSSERDMTETVPSKQKVSASVRFP</sequence>
<evidence type="ECO:0000313" key="2">
    <source>
        <dbReference type="EMBL" id="KKN62550.1"/>
    </source>
</evidence>
<feature type="region of interest" description="Disordered" evidence="1">
    <location>
        <begin position="1"/>
        <end position="61"/>
    </location>
</feature>
<gene>
    <name evidence="2" type="ORF">LCGC14_0510970</name>
</gene>
<name>A0A0F9S1B9_9ZZZZ</name>
<reference evidence="2" key="1">
    <citation type="journal article" date="2015" name="Nature">
        <title>Complex archaea that bridge the gap between prokaryotes and eukaryotes.</title>
        <authorList>
            <person name="Spang A."/>
            <person name="Saw J.H."/>
            <person name="Jorgensen S.L."/>
            <person name="Zaremba-Niedzwiedzka K."/>
            <person name="Martijn J."/>
            <person name="Lind A.E."/>
            <person name="van Eijk R."/>
            <person name="Schleper C."/>
            <person name="Guy L."/>
            <person name="Ettema T.J."/>
        </authorList>
    </citation>
    <scope>NUCLEOTIDE SEQUENCE</scope>
</reference>
<proteinExistence type="predicted"/>
<accession>A0A0F9S1B9</accession>
<dbReference type="AlphaFoldDB" id="A0A0F9S1B9"/>
<feature type="region of interest" description="Disordered" evidence="1">
    <location>
        <begin position="150"/>
        <end position="175"/>
    </location>
</feature>
<organism evidence="2">
    <name type="scientific">marine sediment metagenome</name>
    <dbReference type="NCBI Taxonomy" id="412755"/>
    <lineage>
        <taxon>unclassified sequences</taxon>
        <taxon>metagenomes</taxon>
        <taxon>ecological metagenomes</taxon>
    </lineage>
</organism>